<name>A0A5B7F6M6_PORTR</name>
<evidence type="ECO:0000313" key="3">
    <source>
        <dbReference type="Proteomes" id="UP000324222"/>
    </source>
</evidence>
<feature type="compositionally biased region" description="Polar residues" evidence="1">
    <location>
        <begin position="1"/>
        <end position="16"/>
    </location>
</feature>
<accession>A0A5B7F6M6</accession>
<evidence type="ECO:0000256" key="1">
    <source>
        <dbReference type="SAM" id="MobiDB-lite"/>
    </source>
</evidence>
<evidence type="ECO:0000313" key="2">
    <source>
        <dbReference type="EMBL" id="MPC43240.1"/>
    </source>
</evidence>
<protein>
    <submittedName>
        <fullName evidence="2">Uncharacterized protein</fullName>
    </submittedName>
</protein>
<feature type="region of interest" description="Disordered" evidence="1">
    <location>
        <begin position="1"/>
        <end position="49"/>
    </location>
</feature>
<gene>
    <name evidence="2" type="ORF">E2C01_036881</name>
</gene>
<keyword evidence="3" id="KW-1185">Reference proteome</keyword>
<dbReference type="Proteomes" id="UP000324222">
    <property type="component" value="Unassembled WGS sequence"/>
</dbReference>
<sequence>MHLSSASPWPSLSQVCRTLRPGPEGIGPRRHTPGCQSPPQPGHSSPKPCRRPVLIVAQVACSSVVNIQNSEGQKQVLPVSALCQVGAGGRRVKDVPSPPFLVGAGVYYFTNT</sequence>
<reference evidence="2 3" key="1">
    <citation type="submission" date="2019-05" db="EMBL/GenBank/DDBJ databases">
        <title>Another draft genome of Portunus trituberculatus and its Hox gene families provides insights of decapod evolution.</title>
        <authorList>
            <person name="Jeong J.-H."/>
            <person name="Song I."/>
            <person name="Kim S."/>
            <person name="Choi T."/>
            <person name="Kim D."/>
            <person name="Ryu S."/>
            <person name="Kim W."/>
        </authorList>
    </citation>
    <scope>NUCLEOTIDE SEQUENCE [LARGE SCALE GENOMIC DNA]</scope>
    <source>
        <tissue evidence="2">Muscle</tissue>
    </source>
</reference>
<comment type="caution">
    <text evidence="2">The sequence shown here is derived from an EMBL/GenBank/DDBJ whole genome shotgun (WGS) entry which is preliminary data.</text>
</comment>
<dbReference type="AlphaFoldDB" id="A0A5B7F6M6"/>
<dbReference type="EMBL" id="VSRR010005742">
    <property type="protein sequence ID" value="MPC43240.1"/>
    <property type="molecule type" value="Genomic_DNA"/>
</dbReference>
<organism evidence="2 3">
    <name type="scientific">Portunus trituberculatus</name>
    <name type="common">Swimming crab</name>
    <name type="synonym">Neptunus trituberculatus</name>
    <dbReference type="NCBI Taxonomy" id="210409"/>
    <lineage>
        <taxon>Eukaryota</taxon>
        <taxon>Metazoa</taxon>
        <taxon>Ecdysozoa</taxon>
        <taxon>Arthropoda</taxon>
        <taxon>Crustacea</taxon>
        <taxon>Multicrustacea</taxon>
        <taxon>Malacostraca</taxon>
        <taxon>Eumalacostraca</taxon>
        <taxon>Eucarida</taxon>
        <taxon>Decapoda</taxon>
        <taxon>Pleocyemata</taxon>
        <taxon>Brachyura</taxon>
        <taxon>Eubrachyura</taxon>
        <taxon>Portunoidea</taxon>
        <taxon>Portunidae</taxon>
        <taxon>Portuninae</taxon>
        <taxon>Portunus</taxon>
    </lineage>
</organism>
<proteinExistence type="predicted"/>